<dbReference type="KEGG" id="alim:106531010"/>
<keyword evidence="1" id="KW-1185">Reference proteome</keyword>
<organism evidence="1 2">
    <name type="scientific">Austrofundulus limnaeus</name>
    <name type="common">Annual killifish</name>
    <dbReference type="NCBI Taxonomy" id="52670"/>
    <lineage>
        <taxon>Eukaryota</taxon>
        <taxon>Metazoa</taxon>
        <taxon>Chordata</taxon>
        <taxon>Craniata</taxon>
        <taxon>Vertebrata</taxon>
        <taxon>Euteleostomi</taxon>
        <taxon>Actinopterygii</taxon>
        <taxon>Neopterygii</taxon>
        <taxon>Teleostei</taxon>
        <taxon>Neoteleostei</taxon>
        <taxon>Acanthomorphata</taxon>
        <taxon>Ovalentaria</taxon>
        <taxon>Atherinomorphae</taxon>
        <taxon>Cyprinodontiformes</taxon>
        <taxon>Rivulidae</taxon>
        <taxon>Austrofundulus</taxon>
    </lineage>
</organism>
<dbReference type="Pfam" id="PF10184">
    <property type="entry name" value="DUF2358"/>
    <property type="match status" value="1"/>
</dbReference>
<dbReference type="PANTHER" id="PTHR31094:SF2">
    <property type="entry name" value="RIKEN CDNA 2310061I04 GENE"/>
    <property type="match status" value="1"/>
</dbReference>
<proteinExistence type="predicted"/>
<dbReference type="RefSeq" id="XP_013882208.1">
    <property type="nucleotide sequence ID" value="XM_014026754.1"/>
</dbReference>
<reference evidence="2" key="1">
    <citation type="submission" date="2025-08" db="UniProtKB">
        <authorList>
            <consortium name="RefSeq"/>
        </authorList>
    </citation>
    <scope>IDENTIFICATION</scope>
</reference>
<evidence type="ECO:0000313" key="2">
    <source>
        <dbReference type="RefSeq" id="XP_013882208.1"/>
    </source>
</evidence>
<dbReference type="CTD" id="129694418"/>
<gene>
    <name evidence="2" type="primary">cunh6orf136</name>
</gene>
<dbReference type="AlphaFoldDB" id="A0A2I4CQF6"/>
<dbReference type="FunCoup" id="A0A2I4CQF6">
    <property type="interactions" value="21"/>
</dbReference>
<dbReference type="PANTHER" id="PTHR31094">
    <property type="entry name" value="RIKEN CDNA 2310061I04 GENE"/>
    <property type="match status" value="1"/>
</dbReference>
<protein>
    <submittedName>
        <fullName evidence="2">Uncharacterized protein C6orf136 homolog</fullName>
    </submittedName>
</protein>
<name>A0A2I4CQF6_AUSLI</name>
<dbReference type="STRING" id="52670.A0A2I4CQF6"/>
<accession>A0A2I4CQF6</accession>
<sequence length="414" mass="47563">MAVRRGGISFWVGRVDSHSRRQPIKQHSWTLSQEVYWQWISQPRPLSSAARSLPPPNSLRYQTLKQPLLSHLLHHDSQQRHKLCEDNWEESLGVCLLVPQGESNDTRTLLQLADPSDAARIQKLLHFSLSLTAIDGGGEDDISFESLRRNRAEAGARKHDCFRNLFEAEMCPAPFVHGSRFYCFHCPGTSGAAADLLKNTRASGLSRKTAELLLLPSDPLCSYADREEGQSEEEEKLAIMYERLQVELPNFFMKNHDFNMYSDNMEFINGLINVNTRGLTTYRLILAVWRFLCLCYYAEARLDVLKLTKHMEDRSIKARWRIRGLPMHSVMLYFFRKDKSQLYRSFDAFSTFYIGQDGLIRCHKVEKVMPAQSPTFPRGTSLLTGALVALGMQEDRPALNLLPSLLFRLRHSRN</sequence>
<dbReference type="InParanoid" id="A0A2I4CQF6"/>
<dbReference type="OrthoDB" id="44820at2759"/>
<dbReference type="Proteomes" id="UP000192220">
    <property type="component" value="Unplaced"/>
</dbReference>
<evidence type="ECO:0000313" key="1">
    <source>
        <dbReference type="Proteomes" id="UP000192220"/>
    </source>
</evidence>
<dbReference type="InterPro" id="IPR018790">
    <property type="entry name" value="DUF2358"/>
</dbReference>